<evidence type="ECO:0000256" key="7">
    <source>
        <dbReference type="SAM" id="Coils"/>
    </source>
</evidence>
<feature type="region of interest" description="Disordered" evidence="8">
    <location>
        <begin position="1"/>
        <end position="44"/>
    </location>
</feature>
<evidence type="ECO:0000259" key="10">
    <source>
        <dbReference type="PROSITE" id="PS51456"/>
    </source>
</evidence>
<evidence type="ECO:0000256" key="6">
    <source>
        <dbReference type="PROSITE-ProRule" id="PRU00782"/>
    </source>
</evidence>
<feature type="region of interest" description="Disordered" evidence="8">
    <location>
        <begin position="2055"/>
        <end position="2133"/>
    </location>
</feature>
<dbReference type="GO" id="GO:0003774">
    <property type="term" value="F:cytoskeletal motor activity"/>
    <property type="evidence" value="ECO:0007669"/>
    <property type="project" value="UniProtKB-UniRule"/>
</dbReference>
<evidence type="ECO:0000256" key="4">
    <source>
        <dbReference type="ARBA" id="ARBA00023123"/>
    </source>
</evidence>
<keyword evidence="4 6" id="KW-0518">Myosin</keyword>
<evidence type="ECO:0000256" key="5">
    <source>
        <dbReference type="ARBA" id="ARBA00023175"/>
    </source>
</evidence>
<dbReference type="CDD" id="cd06747">
    <property type="entry name" value="PDZ_MYO18-like"/>
    <property type="match status" value="1"/>
</dbReference>
<dbReference type="EMBL" id="CAKKLH010000190">
    <property type="protein sequence ID" value="CAH0105573.1"/>
    <property type="molecule type" value="Genomic_DNA"/>
</dbReference>
<dbReference type="Gene3D" id="1.20.5.340">
    <property type="match status" value="1"/>
</dbReference>
<name>A0A8J2WK58_9CRUS</name>
<evidence type="ECO:0000256" key="3">
    <source>
        <dbReference type="ARBA" id="ARBA00023054"/>
    </source>
</evidence>
<keyword evidence="2 6" id="KW-0067">ATP-binding</keyword>
<evidence type="ECO:0000256" key="8">
    <source>
        <dbReference type="SAM" id="MobiDB-lite"/>
    </source>
</evidence>
<dbReference type="GO" id="GO:0005524">
    <property type="term" value="F:ATP binding"/>
    <property type="evidence" value="ECO:0007669"/>
    <property type="project" value="UniProtKB-UniRule"/>
</dbReference>
<protein>
    <recommendedName>
        <fullName evidence="13">Unconventional myosin-XVIIIa</fullName>
    </recommendedName>
</protein>
<feature type="coiled-coil region" evidence="7">
    <location>
        <begin position="1356"/>
        <end position="1439"/>
    </location>
</feature>
<dbReference type="Gene3D" id="1.20.120.720">
    <property type="entry name" value="Myosin VI head, motor domain, U50 subdomain"/>
    <property type="match status" value="1"/>
</dbReference>
<comment type="similarity">
    <text evidence="6">Belongs to the TRAFAC class myosin-kinesin ATPase superfamily. Myosin family.</text>
</comment>
<feature type="coiled-coil region" evidence="7">
    <location>
        <begin position="1584"/>
        <end position="1611"/>
    </location>
</feature>
<dbReference type="InterPro" id="IPR036034">
    <property type="entry name" value="PDZ_sf"/>
</dbReference>
<feature type="compositionally biased region" description="Low complexity" evidence="8">
    <location>
        <begin position="27"/>
        <end position="41"/>
    </location>
</feature>
<dbReference type="PRINTS" id="PR00193">
    <property type="entry name" value="MYOSINHEAVY"/>
</dbReference>
<dbReference type="Gene3D" id="1.10.10.820">
    <property type="match status" value="1"/>
</dbReference>
<dbReference type="Gene3D" id="1.20.58.530">
    <property type="match status" value="1"/>
</dbReference>
<evidence type="ECO:0000259" key="9">
    <source>
        <dbReference type="PROSITE" id="PS50106"/>
    </source>
</evidence>
<dbReference type="GO" id="GO:0051015">
    <property type="term" value="F:actin filament binding"/>
    <property type="evidence" value="ECO:0007669"/>
    <property type="project" value="TreeGrafter"/>
</dbReference>
<feature type="compositionally biased region" description="Basic and acidic residues" evidence="8">
    <location>
        <begin position="1"/>
        <end position="26"/>
    </location>
</feature>
<evidence type="ECO:0000313" key="11">
    <source>
        <dbReference type="EMBL" id="CAH0105573.1"/>
    </source>
</evidence>
<gene>
    <name evidence="11" type="ORF">DGAL_LOCUS8629</name>
</gene>
<dbReference type="InterPro" id="IPR002928">
    <property type="entry name" value="Myosin_tail"/>
</dbReference>
<dbReference type="PANTHER" id="PTHR45615:SF36">
    <property type="entry name" value="MYOSIN HEAVY CHAIN-LIKE, ISOFORM B-RELATED"/>
    <property type="match status" value="1"/>
</dbReference>
<feature type="coiled-coil region" evidence="7">
    <location>
        <begin position="1489"/>
        <end position="1555"/>
    </location>
</feature>
<dbReference type="PROSITE" id="PS50096">
    <property type="entry name" value="IQ"/>
    <property type="match status" value="1"/>
</dbReference>
<dbReference type="OrthoDB" id="2914378at2759"/>
<dbReference type="GO" id="GO:0031032">
    <property type="term" value="P:actomyosin structure organization"/>
    <property type="evidence" value="ECO:0007669"/>
    <property type="project" value="TreeGrafter"/>
</dbReference>
<dbReference type="PROSITE" id="PS51456">
    <property type="entry name" value="MYOSIN_MOTOR"/>
    <property type="match status" value="1"/>
</dbReference>
<feature type="compositionally biased region" description="Polar residues" evidence="8">
    <location>
        <begin position="2081"/>
        <end position="2124"/>
    </location>
</feature>
<dbReference type="GO" id="GO:0030017">
    <property type="term" value="C:sarcomere"/>
    <property type="evidence" value="ECO:0007669"/>
    <property type="project" value="UniProtKB-ARBA"/>
</dbReference>
<organism evidence="11 12">
    <name type="scientific">Daphnia galeata</name>
    <dbReference type="NCBI Taxonomy" id="27404"/>
    <lineage>
        <taxon>Eukaryota</taxon>
        <taxon>Metazoa</taxon>
        <taxon>Ecdysozoa</taxon>
        <taxon>Arthropoda</taxon>
        <taxon>Crustacea</taxon>
        <taxon>Branchiopoda</taxon>
        <taxon>Diplostraca</taxon>
        <taxon>Cladocera</taxon>
        <taxon>Anomopoda</taxon>
        <taxon>Daphniidae</taxon>
        <taxon>Daphnia</taxon>
    </lineage>
</organism>
<dbReference type="Gene3D" id="6.20.240.20">
    <property type="match status" value="1"/>
</dbReference>
<evidence type="ECO:0000256" key="2">
    <source>
        <dbReference type="ARBA" id="ARBA00022840"/>
    </source>
</evidence>
<dbReference type="SMART" id="SM00242">
    <property type="entry name" value="MYSc"/>
    <property type="match status" value="1"/>
</dbReference>
<comment type="caution">
    <text evidence="11">The sequence shown here is derived from an EMBL/GenBank/DDBJ whole genome shotgun (WGS) entry which is preliminary data.</text>
</comment>
<sequence>MFSFMKKDKADKREKKDRKDTKKPQTKDAAAASSSLFQASGSGSGGVVYGASAGTAASSANDKLTADELLRLDEVRRSLKIRTRRKEKEKLPSGITADYTAHLGLHLVDGGGGGNASPWPELHSPLSDGGSCTSDGTPSLNSLTSTTTVVTTSMMMKQETYSVTAPMPVPPARGILKGKSSYGLESPPLLELDDDNKLVENTLKNELIIYEKPPASAQLCLHLCQNRSPPHHRRHCQPNTTAVKVLWSEPPGEGSGWLDHIKTHKSLLLTSSSSSSSSSLPLPALIEPALPEPRDLTLQRKETGDFGFSLRRSVVVERSPNDPSRNSVKRTVIFAEPVTGNTNKQLDAALLPGDRLLEVNGQNVQNTNREDIIDIIRNSGSTVTLKVQPVAELVELSRRWAADGRQIRLNDVIAKGGTLRRTGSLRHRHTKAKSDDELTKEKEWIESGRVWLQHRDGFTSARLHLEPIGEESVGEELGRVRLKLDSTGEIVSVDEDEVVKANPPQFDLAEDLAQLRHLNEASLLHTLRCRYAASLPHTYAGQSLVVINPVTPLAVYSERMIQLFRGCKSEDMPPHIYSSAQSAYRSMLATRCDQSLIFVGRSGSGKSHNFRNSLHYLCLAAGCPSKIITVEKLNSIFLLLEAFGNCRTSLNSNATRFTNIFSLDFDQSGQIAAGSIQVLMPERERVTRRPDGEPSFNVFYELVAGATGELRRYLQLDSVSTMAEPCAYMTPLVSAEDRQKAAVSYARLVAALESLGVAETDSRCIWSILAAIYHLGVAGAMRGVTNNKIVFARPAAAQRAAILLGIGSLEELAQLAFYAAPVQGGGMMNGRSSFRTGSPVHHNTDSTKLSMADKHLDPSEALEGFAQGLYVEAFSALVALINRSISSTARTISSIVAVDTPGFQNPGTTSTPTGEKAATFQDLCHNYTQERLQLLFHDTHITAQLNRYAQEHIDITMESGTGEEEMPSPEPLVDMLDRAPQSAVARAQSATNLRDVERRGFLWLLDDEALVSTTSEDELLDKLSAMYNDRVFEKLFTRPEGVASRKQLMIHHGQGTNSVLYDLDGWLKSAREIPTTRNASVALTESTKEEMASLFRSCRGPLPTTVSGSVAGIEGSQSLRRASSIRRTFTSGTAGIKRKSLALQLKFQVDGLIETLRRTKPRFVYCFIPNHRAGLVDLSSSTFAANDDSLQVPLLRSQLRGSELLPAIRLYRQGYPDYMPLGEFVRRFNVLVAPDALPASLLTGLNSSTASEKQAAEILLLHIDMERSSYRLGLSQVFFRPGVLSQLEDQRDEKITNRVIKFQAQCRGFLARKRLSKLKVQDVAIRCIQRNVRKLQAIRVWPWWRLMLRLSPLLNVHRTEEELKARTEEAESLRSRVTALEKERVDLKYIADRLETKVSELTADLAEEHSTAILATERLEAETAQRMKLDKEFGELEAKFRKLSGDHEKMEMEVLLNRSAGLNGSGSEYMMSAAEDDEDDDDGQPNVYRQKCERMSRELELAKQRLAQQHEDDLEQMVTLKKQLEKKLNDAYEEVEEQRQVVAQWKRKSQRLAAELSDTRLLHEDQTNRNAVLEKKQRKFDTEFQLLQDELRQERANKERANRERDAAITDKLTSEQALQSVQLDLEMRGERLAALTKELDEMTTEGRSDADMAAIRRAKHELEMKVKDQEEELDELAGQVQLLESARLRLEMAMEQMRKENKKELAQREEEMEDTRCSAQKKVKALEAQLESEHEERTLLVREKHELERQLLSMAQHAAHAADDDTIHKLKRDLKRTKALLKDAHSQLERCRSETPSKVLLRQLKNQLEDSEFARTAAVKGRQHAEQELLEAQQQLDEALRLRGETEDKYLSCNRERSNYQSQVDDLEVELNEVMRKYKAAVAQLSVDQITLQDQTAQLMTLEHEKSTLKEQVAELSARLECLEIDTKSVHTQKRMELKLKELESRVELEQTSKSRLETQVSRLKEMLDKSNLELDSLRCKEQLSQESSKRLQRQLRDVREELTGSEQRDADTSQQLREFEQRIELLESENATLVKDLSLALRRIEDLQVAMQGEMDTSDSDQDPHSVDSDSDDDSDTSFHTFLSQRKYGSTSGVSSASDARRQSPTGLDSPSSSRVDLTSSLDKPDDESMA</sequence>
<dbReference type="SUPFAM" id="SSF50156">
    <property type="entry name" value="PDZ domain-like"/>
    <property type="match status" value="1"/>
</dbReference>
<keyword evidence="1 6" id="KW-0547">Nucleotide-binding</keyword>
<dbReference type="InterPro" id="IPR036064">
    <property type="entry name" value="MYSc_Myo18"/>
</dbReference>
<proteinExistence type="inferred from homology"/>
<evidence type="ECO:0000313" key="12">
    <source>
        <dbReference type="Proteomes" id="UP000789390"/>
    </source>
</evidence>
<dbReference type="Pfam" id="PF01576">
    <property type="entry name" value="Myosin_tail_1"/>
    <property type="match status" value="1"/>
</dbReference>
<feature type="binding site" evidence="6">
    <location>
        <begin position="600"/>
        <end position="607"/>
    </location>
    <ligand>
        <name>ATP</name>
        <dbReference type="ChEBI" id="CHEBI:30616"/>
    </ligand>
</feature>
<accession>A0A8J2WK58</accession>
<dbReference type="Pfam" id="PF00595">
    <property type="entry name" value="PDZ"/>
    <property type="match status" value="1"/>
</dbReference>
<dbReference type="InterPro" id="IPR001478">
    <property type="entry name" value="PDZ"/>
</dbReference>
<dbReference type="Proteomes" id="UP000789390">
    <property type="component" value="Unassembled WGS sequence"/>
</dbReference>
<feature type="coiled-coil region" evidence="7">
    <location>
        <begin position="1823"/>
        <end position="2038"/>
    </location>
</feature>
<feature type="domain" description="Myosin motor" evidence="10">
    <location>
        <begin position="507"/>
        <end position="1292"/>
    </location>
</feature>
<keyword evidence="6" id="KW-0009">Actin-binding</keyword>
<feature type="compositionally biased region" description="Polar residues" evidence="8">
    <location>
        <begin position="130"/>
        <end position="140"/>
    </location>
</feature>
<keyword evidence="3 7" id="KW-0175">Coiled coil</keyword>
<dbReference type="GO" id="GO:0032982">
    <property type="term" value="C:myosin filament"/>
    <property type="evidence" value="ECO:0007669"/>
    <property type="project" value="TreeGrafter"/>
</dbReference>
<dbReference type="Gene3D" id="2.30.42.10">
    <property type="match status" value="1"/>
</dbReference>
<dbReference type="Pfam" id="PF00063">
    <property type="entry name" value="Myosin_head"/>
    <property type="match status" value="2"/>
</dbReference>
<dbReference type="Gene3D" id="4.10.270.10">
    <property type="entry name" value="Myosin, subunit A"/>
    <property type="match status" value="1"/>
</dbReference>
<dbReference type="InterPro" id="IPR027417">
    <property type="entry name" value="P-loop_NTPase"/>
</dbReference>
<feature type="coiled-coil region" evidence="7">
    <location>
        <begin position="1653"/>
        <end position="1795"/>
    </location>
</feature>
<comment type="caution">
    <text evidence="6">Lacks conserved residue(s) required for the propagation of feature annotation.</text>
</comment>
<dbReference type="CDD" id="cd01386">
    <property type="entry name" value="MYSc_Myo18"/>
    <property type="match status" value="1"/>
</dbReference>
<dbReference type="SUPFAM" id="SSF52540">
    <property type="entry name" value="P-loop containing nucleoside triphosphate hydrolases"/>
    <property type="match status" value="1"/>
</dbReference>
<keyword evidence="12" id="KW-1185">Reference proteome</keyword>
<dbReference type="SMART" id="SM00228">
    <property type="entry name" value="PDZ"/>
    <property type="match status" value="1"/>
</dbReference>
<dbReference type="PROSITE" id="PS50106">
    <property type="entry name" value="PDZ"/>
    <property type="match status" value="1"/>
</dbReference>
<evidence type="ECO:0008006" key="13">
    <source>
        <dbReference type="Google" id="ProtNLM"/>
    </source>
</evidence>
<dbReference type="FunFam" id="2.30.42.10:FF:000059">
    <property type="entry name" value="unconventional myosin-XVIIIa isoform X1"/>
    <property type="match status" value="1"/>
</dbReference>
<dbReference type="InterPro" id="IPR036961">
    <property type="entry name" value="Kinesin_motor_dom_sf"/>
</dbReference>
<reference evidence="11" key="1">
    <citation type="submission" date="2021-11" db="EMBL/GenBank/DDBJ databases">
        <authorList>
            <person name="Schell T."/>
        </authorList>
    </citation>
    <scope>NUCLEOTIDE SEQUENCE</scope>
    <source>
        <strain evidence="11">M5</strain>
    </source>
</reference>
<keyword evidence="5 6" id="KW-0505">Motor protein</keyword>
<feature type="domain" description="PDZ" evidence="9">
    <location>
        <begin position="295"/>
        <end position="391"/>
    </location>
</feature>
<dbReference type="InterPro" id="IPR001609">
    <property type="entry name" value="Myosin_head_motor_dom-like"/>
</dbReference>
<dbReference type="GO" id="GO:0016460">
    <property type="term" value="C:myosin II complex"/>
    <property type="evidence" value="ECO:0007669"/>
    <property type="project" value="TreeGrafter"/>
</dbReference>
<dbReference type="Gene3D" id="3.40.850.10">
    <property type="entry name" value="Kinesin motor domain"/>
    <property type="match status" value="1"/>
</dbReference>
<evidence type="ECO:0000256" key="1">
    <source>
        <dbReference type="ARBA" id="ARBA00022741"/>
    </source>
</evidence>
<dbReference type="PANTHER" id="PTHR45615">
    <property type="entry name" value="MYOSIN HEAVY CHAIN, NON-MUSCLE"/>
    <property type="match status" value="1"/>
</dbReference>
<feature type="region of interest" description="Disordered" evidence="8">
    <location>
        <begin position="112"/>
        <end position="140"/>
    </location>
</feature>